<protein>
    <submittedName>
        <fullName evidence="3">Uncharacterized protein</fullName>
    </submittedName>
</protein>
<dbReference type="Proteomes" id="UP000000692">
    <property type="component" value="Chromosome"/>
</dbReference>
<proteinExistence type="predicted"/>
<keyword evidence="2" id="KW-0472">Membrane</keyword>
<feature type="transmembrane region" description="Helical" evidence="2">
    <location>
        <begin position="6"/>
        <end position="26"/>
    </location>
</feature>
<name>F9Y4H2_KETVW</name>
<organism evidence="3 4">
    <name type="scientific">Ketogulonicigenium vulgare (strain WSH-001)</name>
    <dbReference type="NCBI Taxonomy" id="759362"/>
    <lineage>
        <taxon>Bacteria</taxon>
        <taxon>Pseudomonadati</taxon>
        <taxon>Pseudomonadota</taxon>
        <taxon>Alphaproteobacteria</taxon>
        <taxon>Rhodobacterales</taxon>
        <taxon>Roseobacteraceae</taxon>
        <taxon>Ketogulonicigenium</taxon>
    </lineage>
</organism>
<dbReference type="eggNOG" id="ENOG5032SDT">
    <property type="taxonomic scope" value="Bacteria"/>
</dbReference>
<dbReference type="AlphaFoldDB" id="F9Y4H2"/>
<evidence type="ECO:0000256" key="2">
    <source>
        <dbReference type="SAM" id="Phobius"/>
    </source>
</evidence>
<keyword evidence="4" id="KW-1185">Reference proteome</keyword>
<feature type="region of interest" description="Disordered" evidence="1">
    <location>
        <begin position="96"/>
        <end position="134"/>
    </location>
</feature>
<keyword evidence="2" id="KW-0812">Transmembrane</keyword>
<keyword evidence="2" id="KW-1133">Transmembrane helix</keyword>
<gene>
    <name evidence="3" type="ordered locus">KVU_1946</name>
</gene>
<reference evidence="3" key="1">
    <citation type="journal article" date="2011" name="J. Bacteriol.">
        <title>Complete genome sequence of the industrial strain Ketogulonicigenium vulgare WSH-001.</title>
        <authorList>
            <person name="Liu L."/>
            <person name="Li Y."/>
            <person name="Zhang J."/>
            <person name="Zhou Z."/>
            <person name="Liu J."/>
            <person name="Li X."/>
            <person name="Zhou J."/>
            <person name="Du G."/>
            <person name="Wang L."/>
            <person name="Chen J."/>
        </authorList>
    </citation>
    <scope>NUCLEOTIDE SEQUENCE [LARGE SCALE GENOMIC DNA]</scope>
    <source>
        <strain evidence="3">WSH-001</strain>
    </source>
</reference>
<evidence type="ECO:0000256" key="1">
    <source>
        <dbReference type="SAM" id="MobiDB-lite"/>
    </source>
</evidence>
<feature type="region of interest" description="Disordered" evidence="1">
    <location>
        <begin position="63"/>
        <end position="82"/>
    </location>
</feature>
<evidence type="ECO:0000313" key="3">
    <source>
        <dbReference type="EMBL" id="AEM41785.1"/>
    </source>
</evidence>
<evidence type="ECO:0000313" key="4">
    <source>
        <dbReference type="Proteomes" id="UP000000692"/>
    </source>
</evidence>
<dbReference type="EMBL" id="CP002018">
    <property type="protein sequence ID" value="AEM41785.1"/>
    <property type="molecule type" value="Genomic_DNA"/>
</dbReference>
<dbReference type="OrthoDB" id="7630018at2"/>
<accession>F9Y4H2</accession>
<dbReference type="HOGENOM" id="CLU_142877_0_0_5"/>
<sequence>MDTGLGMIADVLMISAALAAAIYCHVLSRRLRAFTNLERGVGGAVATLARQVDELQRALNAARTAGDQSANRLDSANRKAEDTTRRIELLLAAMHDLPDSAPAPKPAKPRRLRKTPAPAADLPSFLRADNEVPR</sequence>
<dbReference type="KEGG" id="kvl:KVU_1946"/>